<dbReference type="Gene3D" id="1.10.510.10">
    <property type="entry name" value="Transferase(Phosphotransferase) domain 1"/>
    <property type="match status" value="1"/>
</dbReference>
<dbReference type="Proteomes" id="UP001301388">
    <property type="component" value="Unassembled WGS sequence"/>
</dbReference>
<dbReference type="PANTHER" id="PTHR43642">
    <property type="entry name" value="HYBRID SIGNAL TRANSDUCTION HISTIDINE KINASE G"/>
    <property type="match status" value="1"/>
</dbReference>
<feature type="domain" description="Protein kinase" evidence="1">
    <location>
        <begin position="16"/>
        <end position="276"/>
    </location>
</feature>
<dbReference type="InterPro" id="IPR027417">
    <property type="entry name" value="P-loop_NTPase"/>
</dbReference>
<organism evidence="2 3">
    <name type="scientific">Pseudanabaena galeata UHCC 0370</name>
    <dbReference type="NCBI Taxonomy" id="3110310"/>
    <lineage>
        <taxon>Bacteria</taxon>
        <taxon>Bacillati</taxon>
        <taxon>Cyanobacteriota</taxon>
        <taxon>Cyanophyceae</taxon>
        <taxon>Pseudanabaenales</taxon>
        <taxon>Pseudanabaenaceae</taxon>
        <taxon>Pseudanabaena</taxon>
    </lineage>
</organism>
<dbReference type="InterPro" id="IPR000719">
    <property type="entry name" value="Prot_kinase_dom"/>
</dbReference>
<dbReference type="Gene3D" id="3.40.50.300">
    <property type="entry name" value="P-loop containing nucleotide triphosphate hydrolases"/>
    <property type="match status" value="1"/>
</dbReference>
<evidence type="ECO:0000313" key="3">
    <source>
        <dbReference type="Proteomes" id="UP001301388"/>
    </source>
</evidence>
<evidence type="ECO:0000259" key="1">
    <source>
        <dbReference type="PROSITE" id="PS50011"/>
    </source>
</evidence>
<dbReference type="PANTHER" id="PTHR43642:SF1">
    <property type="entry name" value="HYBRID SIGNAL TRANSDUCTION HISTIDINE KINASE G"/>
    <property type="match status" value="1"/>
</dbReference>
<dbReference type="CDD" id="cd14014">
    <property type="entry name" value="STKc_PknB_like"/>
    <property type="match status" value="1"/>
</dbReference>
<dbReference type="InterPro" id="IPR041664">
    <property type="entry name" value="AAA_16"/>
</dbReference>
<protein>
    <submittedName>
        <fullName evidence="2">AAA family ATPase</fullName>
    </submittedName>
</protein>
<keyword evidence="3" id="KW-1185">Reference proteome</keyword>
<name>A0ABU5TGF6_9CYAN</name>
<dbReference type="InterPro" id="IPR029016">
    <property type="entry name" value="GAF-like_dom_sf"/>
</dbReference>
<reference evidence="2 3" key="1">
    <citation type="submission" date="2023-12" db="EMBL/GenBank/DDBJ databases">
        <title>Baltic Sea Cyanobacteria.</title>
        <authorList>
            <person name="Delbaje E."/>
            <person name="Fewer D.P."/>
            <person name="Shishido T.K."/>
        </authorList>
    </citation>
    <scope>NUCLEOTIDE SEQUENCE [LARGE SCALE GENOMIC DNA]</scope>
    <source>
        <strain evidence="2 3">UHCC 0370</strain>
    </source>
</reference>
<dbReference type="PROSITE" id="PS50011">
    <property type="entry name" value="PROTEIN_KINASE_DOM"/>
    <property type="match status" value="1"/>
</dbReference>
<dbReference type="InterPro" id="IPR053159">
    <property type="entry name" value="Hybrid_Histidine_Kinase"/>
</dbReference>
<sequence length="1527" mass="172475">MRPTNTSDRLPHIDGYQLTALLFEGMRTLVYRGTRLADGLTVILKMLRSDRPSVDDLLQLRNQYIISKDLSLVGIVQPLSLETYGNGFVIVMADEGYISLADYAKPQPLNLRKFLAIAMQLATILHDLYQQRVIHKDINPSNILIDPVSQQVKITDFELATRLPHEIQTIVNINVLEGTLAYMAPEQTGRMNCGIDYRSDFYALGVTFFELLTGQLPCSSDDPLEQIHFHLAVPAPLVSDLKPELPLVIGQIVAKLMAKNVEERYQSALGLKHDLEISLQHLRETGTIAPFAIATRDLSDRFLIPEKIYGRSLEIQILLHVFNQVAQGSTQLMLVAGFSGVGKTAVINEVHKPIVRKRGYFIKGKFDQLNRNIPFSAFVQAFRDLIGQLLSESDTQLLVWKNKILEALGENGQVVMDVIPELEKIIGSQPNVHKLTGNAAQNRFNLLFQKFIQVFSAPQHPLVIFLDDLQWADSASLQLLQLLMQETGYLLILGAYRDNEISSVHPLMLTVNEIIKTEMTVKTIILQPLIQEDINQLVADTLSCDRFLAQPLTELVYQKAQGNPFFTTQFLKALHEDKMIQFISGEDTSQGWQCDISQIRLQSLTENVVDFMAHQLQKLPPATQEVLKLAACIGAEFDLQTLAIIAERSPSQTATALWKALENGLIIPLNQIYKFFQNELDNELDFDDRDALPSIPIYRFLHDRVQQAAYSLIPESQKEIVHLNIGRGLWERLFKEERELHLFQIVNHLNMGISHIHGQREREELAQLNRQAGEKAKNSAAYEAAMDYLNTGLKLLSSQSWHTHYDLSLSLHQLAVEVAYILGAYAQMNSLMQVSFQNTKNHLDRVKFHEIQILALVAQNQTRAAVDYTRKILPIFGVHLPQKLSKLRTILGFFATLYRMIGKKPKDLLDLPMMSNPYKLAACHLFNAIGAASEREMPEILPFITFTGIALYLRYGNIPKSSMAYTIYAFLLCEKLNRVDAGYAIGKAAIALCHKTSSKAALAPTLFLWNRFIAYRKESLRATLPLLLEAYQVSLEVGDVEYAAYSLAVYYLQDYLTGKNLGDLQREAIAARPTLQKLKQRAMSALIDVNCQAIANLTTITDDPCQLVGRFFDETTISDRDKQLRLYTSFRKLQIAFLFQRYPIALEQMAIIEVMQHLVEGTFVKTLCHFYAALVRLAQYPSLSKQQKKIYLTKIKADLQRLTKLAKSAPMNYQHKVWLLEAEYFRVLGKSSQSADLYDRAITGAKEHKYIQEEALANELAARFYLDLGKDKIAQVYMTEAYYGYVRWGATAKVLDLETQYPQLLSFVLQQANCSSLAAPSSTHISSTNSQAIALTALIKASQSISEEIQLDQLFTTILNTMIVNAGADKCILLLQAEKELQIVAMAKSGQSPQIFTHPIPLEISEEVATTVINRVKRSFEPLVLGDARESSQFAGDRYIEQQQPKSIFCSPIINQGQVLGVLYLENNLIVGAFTDEHLEVLNLLCNQAAISIKHAQIYRSLEQQVEQQSQEFANFTSQRPNQPPRR</sequence>
<comment type="caution">
    <text evidence="2">The sequence shown here is derived from an EMBL/GenBank/DDBJ whole genome shotgun (WGS) entry which is preliminary data.</text>
</comment>
<dbReference type="Pfam" id="PF00069">
    <property type="entry name" value="Pkinase"/>
    <property type="match status" value="1"/>
</dbReference>
<dbReference type="Pfam" id="PF01590">
    <property type="entry name" value="GAF"/>
    <property type="match status" value="1"/>
</dbReference>
<proteinExistence type="predicted"/>
<dbReference type="Gene3D" id="3.30.450.40">
    <property type="match status" value="1"/>
</dbReference>
<dbReference type="SMART" id="SM00065">
    <property type="entry name" value="GAF"/>
    <property type="match status" value="1"/>
</dbReference>
<accession>A0ABU5TGF6</accession>
<dbReference type="Pfam" id="PF13191">
    <property type="entry name" value="AAA_16"/>
    <property type="match status" value="1"/>
</dbReference>
<dbReference type="SUPFAM" id="SSF56112">
    <property type="entry name" value="Protein kinase-like (PK-like)"/>
    <property type="match status" value="1"/>
</dbReference>
<gene>
    <name evidence="2" type="ORF">VB774_05765</name>
</gene>
<dbReference type="SUPFAM" id="SSF52540">
    <property type="entry name" value="P-loop containing nucleoside triphosphate hydrolases"/>
    <property type="match status" value="1"/>
</dbReference>
<dbReference type="SUPFAM" id="SSF55781">
    <property type="entry name" value="GAF domain-like"/>
    <property type="match status" value="1"/>
</dbReference>
<dbReference type="InterPro" id="IPR003018">
    <property type="entry name" value="GAF"/>
</dbReference>
<evidence type="ECO:0000313" key="2">
    <source>
        <dbReference type="EMBL" id="MEA5477123.1"/>
    </source>
</evidence>
<dbReference type="EMBL" id="JAYGIE010000017">
    <property type="protein sequence ID" value="MEA5477123.1"/>
    <property type="molecule type" value="Genomic_DNA"/>
</dbReference>
<dbReference type="RefSeq" id="WP_323260518.1">
    <property type="nucleotide sequence ID" value="NZ_JAYGIE010000017.1"/>
</dbReference>
<dbReference type="InterPro" id="IPR011009">
    <property type="entry name" value="Kinase-like_dom_sf"/>
</dbReference>